<dbReference type="Pfam" id="PF00520">
    <property type="entry name" value="Ion_trans"/>
    <property type="match status" value="2"/>
</dbReference>
<feature type="domain" description="Cyclic nucleotide-binding" evidence="10">
    <location>
        <begin position="786"/>
        <end position="883"/>
    </location>
</feature>
<dbReference type="Pfam" id="PF00027">
    <property type="entry name" value="cNMP_binding"/>
    <property type="match status" value="2"/>
</dbReference>
<reference evidence="11" key="1">
    <citation type="submission" date="2023-04" db="EMBL/GenBank/DDBJ databases">
        <title>Phytophthora lilii NBRC 32176.</title>
        <authorList>
            <person name="Ichikawa N."/>
            <person name="Sato H."/>
            <person name="Tonouchi N."/>
        </authorList>
    </citation>
    <scope>NUCLEOTIDE SEQUENCE</scope>
    <source>
        <strain evidence="11">NBRC 32176</strain>
    </source>
</reference>
<feature type="domain" description="Cyclic nucleotide-binding" evidence="10">
    <location>
        <begin position="212"/>
        <end position="298"/>
    </location>
</feature>
<proteinExistence type="predicted"/>
<organism evidence="11 12">
    <name type="scientific">Phytophthora lilii</name>
    <dbReference type="NCBI Taxonomy" id="2077276"/>
    <lineage>
        <taxon>Eukaryota</taxon>
        <taxon>Sar</taxon>
        <taxon>Stramenopiles</taxon>
        <taxon>Oomycota</taxon>
        <taxon>Peronosporomycetes</taxon>
        <taxon>Peronosporales</taxon>
        <taxon>Peronosporaceae</taxon>
        <taxon>Phytophthora</taxon>
    </lineage>
</organism>
<dbReference type="OrthoDB" id="118333at2759"/>
<dbReference type="InterPro" id="IPR014710">
    <property type="entry name" value="RmlC-like_jellyroll"/>
</dbReference>
<accession>A0A9W7CPZ8</accession>
<dbReference type="AlphaFoldDB" id="A0A9W7CPZ8"/>
<dbReference type="InterPro" id="IPR005821">
    <property type="entry name" value="Ion_trans_dom"/>
</dbReference>
<dbReference type="InterPro" id="IPR000595">
    <property type="entry name" value="cNMP-bd_dom"/>
</dbReference>
<sequence>MVGSTKSTKSSKSSKASEKHSWVLSLGRRSGGHVHSPFSLHTRLAHVLAEDRQDAFDPNAKVVKAWYHVLLFCLVLEVFLLPYFLTFHLQSADCTSTLCWLVVACECVFAIDLYVQAYTGYYSGGNLIRDKKLTRRRYVRSAQFVLDIMAIVPCQLLVFWTPSIVPILLLLKLLRCSRLPHFVSSLDEVYAKFYCCAQTPQGSGLHGFMVAMASLLEMIALPAQTTLFSTGDFGDAMYVVHSGVLAIVVKSVTVREIRKGSWFGELSVFSSMPRTASVISTTYVILYKLSRFHCERVLVGYPECAKLIAAHVQDVLSQLNKTESQTGNNDPQVLPKLPKRMTIRRASVAAGVVAGASALGKVLSKRGKGVLSNSRKSLEPWFRRKSTVSPGHQNYSDPKAERDLNEQRVFEFGGAQEELATPISSEKPFLPWNASNTSARKSTLNPYSDLQHQTSTLHNHLLLLPKCIDQHSHIRMWWLLLLLSNLCYSWLMIPVQVAFPLLQRPSWLILAVDTISNAALLVDLVLNFSLSFMIDAEKVMDSKRSAHRYLRQRFLFDLACALLYEYVYMPNYGVLRLPRLMRIYHLRGHLKELAHFISFNSKRQIMLLGVLLFMLFHVVTCIHFGISYLEGFNPNEEEAWISPINVCLQRLNTTHLENCNGTVFVVSSDLSELQAITALEYSRSLGFLITAVVVDNVQKRFTASAFEQKTFFATTTRIQLFLRRQNAPLAIHHRVKSFLDYWWSSHRGAVIGELLADLPRPIRLDLLRSICLPVLQTLALLQGVRQVLDTLQEVMVENAKFILYGQGEVIYRFGDSVVGMFFLLEGNVCVVEKGETSRGIPRGGFFGTAALTQQERGEGYTEHVSAKSGCILLLVSSDQLQAMEVIFPQLKEEALALEQRLLGNKLSSMHMQKQKDLSLKGKSTSRILQSTILVIKELLSTVHDPDSWFILAWETWVFVAMTMQWVLIMLQTCFPVGNLSIFDILMMMLDVSFLVDIQVRSRLGFHEFGNKVMELSRIKREYFRSCTFVLDIVVLLPLYIVNWSLPL</sequence>
<evidence type="ECO:0000256" key="2">
    <source>
        <dbReference type="ARBA" id="ARBA00022448"/>
    </source>
</evidence>
<dbReference type="CDD" id="cd00038">
    <property type="entry name" value="CAP_ED"/>
    <property type="match status" value="2"/>
</dbReference>
<dbReference type="EMBL" id="BSXW01001139">
    <property type="protein sequence ID" value="GMF34016.1"/>
    <property type="molecule type" value="Genomic_DNA"/>
</dbReference>
<feature type="transmembrane region" description="Helical" evidence="9">
    <location>
        <begin position="148"/>
        <end position="171"/>
    </location>
</feature>
<dbReference type="PANTHER" id="PTHR45638:SF11">
    <property type="entry name" value="CYCLIC NUCLEOTIDE-GATED CATION CHANNEL SUBUNIT A"/>
    <property type="match status" value="1"/>
</dbReference>
<evidence type="ECO:0000256" key="1">
    <source>
        <dbReference type="ARBA" id="ARBA00004141"/>
    </source>
</evidence>
<dbReference type="SUPFAM" id="SSF51206">
    <property type="entry name" value="cAMP-binding domain-like"/>
    <property type="match status" value="2"/>
</dbReference>
<evidence type="ECO:0000259" key="10">
    <source>
        <dbReference type="PROSITE" id="PS50042"/>
    </source>
</evidence>
<name>A0A9W7CPZ8_9STRA</name>
<evidence type="ECO:0000256" key="4">
    <source>
        <dbReference type="ARBA" id="ARBA00022989"/>
    </source>
</evidence>
<keyword evidence="8" id="KW-0407">Ion channel</keyword>
<feature type="transmembrane region" description="Helical" evidence="9">
    <location>
        <begin position="97"/>
        <end position="117"/>
    </location>
</feature>
<feature type="transmembrane region" description="Helical" evidence="9">
    <location>
        <begin position="65"/>
        <end position="85"/>
    </location>
</feature>
<dbReference type="GO" id="GO:0044877">
    <property type="term" value="F:protein-containing complex binding"/>
    <property type="evidence" value="ECO:0007669"/>
    <property type="project" value="TreeGrafter"/>
</dbReference>
<dbReference type="Gene3D" id="1.10.287.70">
    <property type="match status" value="1"/>
</dbReference>
<gene>
    <name evidence="11" type="ORF">Plil01_001448800</name>
</gene>
<dbReference type="PROSITE" id="PS00889">
    <property type="entry name" value="CNMP_BINDING_2"/>
    <property type="match status" value="1"/>
</dbReference>
<dbReference type="Gene3D" id="2.60.120.10">
    <property type="entry name" value="Jelly Rolls"/>
    <property type="match status" value="2"/>
</dbReference>
<keyword evidence="5" id="KW-0406">Ion transport</keyword>
<keyword evidence="3 9" id="KW-0812">Transmembrane</keyword>
<comment type="caution">
    <text evidence="11">The sequence shown here is derived from an EMBL/GenBank/DDBJ whole genome shotgun (WGS) entry which is preliminary data.</text>
</comment>
<feature type="transmembrane region" description="Helical" evidence="9">
    <location>
        <begin position="605"/>
        <end position="626"/>
    </location>
</feature>
<dbReference type="SUPFAM" id="SSF81324">
    <property type="entry name" value="Voltage-gated potassium channels"/>
    <property type="match status" value="2"/>
</dbReference>
<evidence type="ECO:0000313" key="11">
    <source>
        <dbReference type="EMBL" id="GMF34016.1"/>
    </source>
</evidence>
<evidence type="ECO:0000256" key="8">
    <source>
        <dbReference type="ARBA" id="ARBA00023303"/>
    </source>
</evidence>
<dbReference type="GO" id="GO:0005221">
    <property type="term" value="F:intracellularly cyclic nucleotide-activated monoatomic cation channel activity"/>
    <property type="evidence" value="ECO:0007669"/>
    <property type="project" value="InterPro"/>
</dbReference>
<evidence type="ECO:0000256" key="6">
    <source>
        <dbReference type="ARBA" id="ARBA00023136"/>
    </source>
</evidence>
<protein>
    <submittedName>
        <fullName evidence="11">Unnamed protein product</fullName>
    </submittedName>
</protein>
<dbReference type="InterPro" id="IPR018488">
    <property type="entry name" value="cNMP-bd_CS"/>
</dbReference>
<keyword evidence="12" id="KW-1185">Reference proteome</keyword>
<dbReference type="PANTHER" id="PTHR45638">
    <property type="entry name" value="CYCLIC NUCLEOTIDE-GATED CATION CHANNEL SUBUNIT A"/>
    <property type="match status" value="1"/>
</dbReference>
<evidence type="ECO:0000256" key="7">
    <source>
        <dbReference type="ARBA" id="ARBA00023286"/>
    </source>
</evidence>
<evidence type="ECO:0000256" key="5">
    <source>
        <dbReference type="ARBA" id="ARBA00023065"/>
    </source>
</evidence>
<comment type="subcellular location">
    <subcellularLocation>
        <location evidence="1">Membrane</location>
        <topology evidence="1">Multi-pass membrane protein</topology>
    </subcellularLocation>
</comment>
<dbReference type="PROSITE" id="PS50042">
    <property type="entry name" value="CNMP_BINDING_3"/>
    <property type="match status" value="2"/>
</dbReference>
<dbReference type="InterPro" id="IPR018490">
    <property type="entry name" value="cNMP-bd_dom_sf"/>
</dbReference>
<evidence type="ECO:0000313" key="12">
    <source>
        <dbReference type="Proteomes" id="UP001165083"/>
    </source>
</evidence>
<dbReference type="SMART" id="SM00100">
    <property type="entry name" value="cNMP"/>
    <property type="match status" value="2"/>
</dbReference>
<dbReference type="GO" id="GO:0016020">
    <property type="term" value="C:membrane"/>
    <property type="evidence" value="ECO:0007669"/>
    <property type="project" value="UniProtKB-SubCell"/>
</dbReference>
<keyword evidence="7" id="KW-1071">Ligand-gated ion channel</keyword>
<dbReference type="InterPro" id="IPR050866">
    <property type="entry name" value="CNG_cation_channel"/>
</dbReference>
<dbReference type="Proteomes" id="UP001165083">
    <property type="component" value="Unassembled WGS sequence"/>
</dbReference>
<evidence type="ECO:0000256" key="3">
    <source>
        <dbReference type="ARBA" id="ARBA00022692"/>
    </source>
</evidence>
<feature type="transmembrane region" description="Helical" evidence="9">
    <location>
        <begin position="507"/>
        <end position="533"/>
    </location>
</feature>
<feature type="transmembrane region" description="Helical" evidence="9">
    <location>
        <begin position="476"/>
        <end position="495"/>
    </location>
</feature>
<dbReference type="Gene3D" id="1.10.287.630">
    <property type="entry name" value="Helix hairpin bin"/>
    <property type="match status" value="1"/>
</dbReference>
<feature type="transmembrane region" description="Helical" evidence="9">
    <location>
        <begin position="1022"/>
        <end position="1041"/>
    </location>
</feature>
<keyword evidence="2" id="KW-0813">Transport</keyword>
<evidence type="ECO:0000256" key="9">
    <source>
        <dbReference type="SAM" id="Phobius"/>
    </source>
</evidence>
<keyword evidence="4 9" id="KW-1133">Transmembrane helix</keyword>
<keyword evidence="6 9" id="KW-0472">Membrane</keyword>